<dbReference type="PIRSF" id="PIRSF002741">
    <property type="entry name" value="MppA"/>
    <property type="match status" value="1"/>
</dbReference>
<dbReference type="RefSeq" id="WP_163670326.1">
    <property type="nucleotide sequence ID" value="NZ_QZCE01000002.1"/>
</dbReference>
<proteinExistence type="inferred from homology"/>
<organism evidence="6 7">
    <name type="scientific">Adonisia turfae CCMR0082</name>
    <dbReference type="NCBI Taxonomy" id="2304604"/>
    <lineage>
        <taxon>Bacteria</taxon>
        <taxon>Bacillati</taxon>
        <taxon>Cyanobacteriota</taxon>
        <taxon>Adonisia</taxon>
        <taxon>Adonisia turfae</taxon>
    </lineage>
</organism>
<evidence type="ECO:0000259" key="5">
    <source>
        <dbReference type="Pfam" id="PF00496"/>
    </source>
</evidence>
<name>A0A6M0SIB7_9CYAN</name>
<protein>
    <submittedName>
        <fullName evidence="6">ABC transporter substrate-binding protein</fullName>
    </submittedName>
</protein>
<dbReference type="PROSITE" id="PS01040">
    <property type="entry name" value="SBP_BACTERIAL_5"/>
    <property type="match status" value="1"/>
</dbReference>
<comment type="similarity">
    <text evidence="2">Belongs to the bacterial solute-binding protein 5 family.</text>
</comment>
<accession>A0A6M0SIB7</accession>
<dbReference type="GO" id="GO:1904680">
    <property type="term" value="F:peptide transmembrane transporter activity"/>
    <property type="evidence" value="ECO:0007669"/>
    <property type="project" value="TreeGrafter"/>
</dbReference>
<comment type="subcellular location">
    <subcellularLocation>
        <location evidence="1">Cell membrane</location>
        <topology evidence="1">Lipid-anchor</topology>
    </subcellularLocation>
</comment>
<dbReference type="Pfam" id="PF00496">
    <property type="entry name" value="SBP_bac_5"/>
    <property type="match status" value="1"/>
</dbReference>
<keyword evidence="3" id="KW-0813">Transport</keyword>
<sequence length="589" mass="66432">MSFRMLRKWLYLLMSLVMVVAIASCSIDNFKARDIESSRLVYSILSDPKTFNYALNSERPNIFGMTYKGLIAENYETGEIEPELAESWEFSNNGLALTYTLRENLKWSDGEPLTVDDVIFTYNDVFLNDTIPTQIRDVLRIGEEGKLPKVIKLNERQVKFEVPEPFAPFLRNTGVSILPKHALANSITQTDAEGNPLFLSTWGTSTAPNEIVCNGPYMLKAFTPGERVVFERNPYYWRTDDQGQPQPYLQEVIWQVVESQDSEFVQFRSGGLDLTGVKPDNFSLLKREEERGDFTIYNGGPVPSSLFISFNLNKGSRDGKPLVDPVKSRWFNALEFRQAVAYAIDRPTMLNNIYQGLGVLQNSSIFPLSPYSASPEEDGVRAYDYNLEKAKDLLLSAGFQYDANGQLQDADGNQVRFTLITNAGNKVREAIGAQIKQDLSKIGITVDFNPVSWGSLVEKLGDSLDWECHMISLVGGLEPNGGSNVWNPDGGLHAFNQKPLPGQDPIEGREVADWEARIGQLYIKGAQELDEAKRREIYVEAQRIVQEQLPFIYLINQYSMAAIRNKVQNVKYSPLGALWNIYELSLAEQ</sequence>
<evidence type="ECO:0000256" key="4">
    <source>
        <dbReference type="ARBA" id="ARBA00022729"/>
    </source>
</evidence>
<evidence type="ECO:0000256" key="1">
    <source>
        <dbReference type="ARBA" id="ARBA00004193"/>
    </source>
</evidence>
<dbReference type="GO" id="GO:0043190">
    <property type="term" value="C:ATP-binding cassette (ABC) transporter complex"/>
    <property type="evidence" value="ECO:0007669"/>
    <property type="project" value="InterPro"/>
</dbReference>
<dbReference type="InterPro" id="IPR023765">
    <property type="entry name" value="SBP_5_CS"/>
</dbReference>
<dbReference type="InterPro" id="IPR000914">
    <property type="entry name" value="SBP_5_dom"/>
</dbReference>
<dbReference type="PANTHER" id="PTHR30290:SF9">
    <property type="entry name" value="OLIGOPEPTIDE-BINDING PROTEIN APPA"/>
    <property type="match status" value="1"/>
</dbReference>
<feature type="domain" description="Solute-binding protein family 5" evidence="5">
    <location>
        <begin position="79"/>
        <end position="463"/>
    </location>
</feature>
<evidence type="ECO:0000256" key="2">
    <source>
        <dbReference type="ARBA" id="ARBA00005695"/>
    </source>
</evidence>
<dbReference type="PROSITE" id="PS51257">
    <property type="entry name" value="PROKAR_LIPOPROTEIN"/>
    <property type="match status" value="1"/>
</dbReference>
<dbReference type="Gene3D" id="3.10.105.10">
    <property type="entry name" value="Dipeptide-binding Protein, Domain 3"/>
    <property type="match status" value="1"/>
</dbReference>
<evidence type="ECO:0000313" key="6">
    <source>
        <dbReference type="EMBL" id="NEZ67332.1"/>
    </source>
</evidence>
<dbReference type="Gene3D" id="3.40.190.10">
    <property type="entry name" value="Periplasmic binding protein-like II"/>
    <property type="match status" value="1"/>
</dbReference>
<dbReference type="Gene3D" id="3.90.76.10">
    <property type="entry name" value="Dipeptide-binding Protein, Domain 1"/>
    <property type="match status" value="1"/>
</dbReference>
<dbReference type="SUPFAM" id="SSF53850">
    <property type="entry name" value="Periplasmic binding protein-like II"/>
    <property type="match status" value="1"/>
</dbReference>
<dbReference type="InterPro" id="IPR039424">
    <property type="entry name" value="SBP_5"/>
</dbReference>
<reference evidence="6 7" key="1">
    <citation type="journal article" date="2020" name="Microb. Ecol.">
        <title>Ecogenomics of the Marine Benthic Filamentous Cyanobacterium Adonisia.</title>
        <authorList>
            <person name="Walter J.M."/>
            <person name="Coutinho F.H."/>
            <person name="Leomil L."/>
            <person name="Hargreaves P.I."/>
            <person name="Campeao M.E."/>
            <person name="Vieira V.V."/>
            <person name="Silva B.S."/>
            <person name="Fistarol G.O."/>
            <person name="Salomon P.S."/>
            <person name="Sawabe T."/>
            <person name="Mino S."/>
            <person name="Hosokawa M."/>
            <person name="Miyashita H."/>
            <person name="Maruyama F."/>
            <person name="van Verk M.C."/>
            <person name="Dutilh B.E."/>
            <person name="Thompson C.C."/>
            <person name="Thompson F.L."/>
        </authorList>
    </citation>
    <scope>NUCLEOTIDE SEQUENCE [LARGE SCALE GENOMIC DNA]</scope>
    <source>
        <strain evidence="6 7">CCMR0082</strain>
    </source>
</reference>
<dbReference type="AlphaFoldDB" id="A0A6M0SIB7"/>
<dbReference type="InterPro" id="IPR030678">
    <property type="entry name" value="Peptide/Ni-bd"/>
</dbReference>
<evidence type="ECO:0000313" key="7">
    <source>
        <dbReference type="Proteomes" id="UP000473574"/>
    </source>
</evidence>
<comment type="caution">
    <text evidence="6">The sequence shown here is derived from an EMBL/GenBank/DDBJ whole genome shotgun (WGS) entry which is preliminary data.</text>
</comment>
<dbReference type="GO" id="GO:0015833">
    <property type="term" value="P:peptide transport"/>
    <property type="evidence" value="ECO:0007669"/>
    <property type="project" value="TreeGrafter"/>
</dbReference>
<dbReference type="PANTHER" id="PTHR30290">
    <property type="entry name" value="PERIPLASMIC BINDING COMPONENT OF ABC TRANSPORTER"/>
    <property type="match status" value="1"/>
</dbReference>
<dbReference type="EMBL" id="QZCE01000002">
    <property type="protein sequence ID" value="NEZ67332.1"/>
    <property type="molecule type" value="Genomic_DNA"/>
</dbReference>
<dbReference type="GO" id="GO:0042597">
    <property type="term" value="C:periplasmic space"/>
    <property type="evidence" value="ECO:0007669"/>
    <property type="project" value="UniProtKB-ARBA"/>
</dbReference>
<gene>
    <name evidence="6" type="ORF">D0962_32025</name>
</gene>
<dbReference type="Proteomes" id="UP000473574">
    <property type="component" value="Unassembled WGS sequence"/>
</dbReference>
<keyword evidence="4" id="KW-0732">Signal</keyword>
<evidence type="ECO:0000256" key="3">
    <source>
        <dbReference type="ARBA" id="ARBA00022448"/>
    </source>
</evidence>
<dbReference type="CDD" id="cd08500">
    <property type="entry name" value="PBP2_NikA_DppA_OppA_like_4"/>
    <property type="match status" value="1"/>
</dbReference>